<feature type="region of interest" description="Disordered" evidence="1">
    <location>
        <begin position="80"/>
        <end position="100"/>
    </location>
</feature>
<evidence type="ECO:0000313" key="2">
    <source>
        <dbReference type="EnsemblPlants" id="TuG1812G0500005146.01.T01"/>
    </source>
</evidence>
<feature type="region of interest" description="Disordered" evidence="1">
    <location>
        <begin position="114"/>
        <end position="167"/>
    </location>
</feature>
<reference evidence="2" key="3">
    <citation type="submission" date="2022-06" db="UniProtKB">
        <authorList>
            <consortium name="EnsemblPlants"/>
        </authorList>
    </citation>
    <scope>IDENTIFICATION</scope>
</reference>
<proteinExistence type="predicted"/>
<evidence type="ECO:0000256" key="1">
    <source>
        <dbReference type="SAM" id="MobiDB-lite"/>
    </source>
</evidence>
<keyword evidence="3" id="KW-1185">Reference proteome</keyword>
<accession>A0A8R7QLH8</accession>
<sequence>HITRFSLRCEEHEGFWAARSRRRGAAAGRGRPRERQRGVDRHAGHVLLHAEAGPPRRRRQRVRRGRLLLLLRRVRGGREHVPRLRHHRRPGHPPPGARRLLRADLPRDHRLLLGEAAEPGRRSVLRARPHATHSRAQLPVSRGRAGAGPGEEAGPGVDRPRGGLQDGHLVLDDAATWGAQDAVVPRRDDRRLEAVAQGPPRREAPRVRHDHQHHQRRAGVRQAPRHAPGQGSGRVLQEVLPPAPCPARPQRGLHQPEAVRARWLID</sequence>
<feature type="compositionally biased region" description="Basic residues" evidence="1">
    <location>
        <begin position="123"/>
        <end position="133"/>
    </location>
</feature>
<organism evidence="2 3">
    <name type="scientific">Triticum urartu</name>
    <name type="common">Red wild einkorn</name>
    <name type="synonym">Crithodium urartu</name>
    <dbReference type="NCBI Taxonomy" id="4572"/>
    <lineage>
        <taxon>Eukaryota</taxon>
        <taxon>Viridiplantae</taxon>
        <taxon>Streptophyta</taxon>
        <taxon>Embryophyta</taxon>
        <taxon>Tracheophyta</taxon>
        <taxon>Spermatophyta</taxon>
        <taxon>Magnoliopsida</taxon>
        <taxon>Liliopsida</taxon>
        <taxon>Poales</taxon>
        <taxon>Poaceae</taxon>
        <taxon>BOP clade</taxon>
        <taxon>Pooideae</taxon>
        <taxon>Triticodae</taxon>
        <taxon>Triticeae</taxon>
        <taxon>Triticinae</taxon>
        <taxon>Triticum</taxon>
    </lineage>
</organism>
<reference evidence="3" key="1">
    <citation type="journal article" date="2013" name="Nature">
        <title>Draft genome of the wheat A-genome progenitor Triticum urartu.</title>
        <authorList>
            <person name="Ling H.Q."/>
            <person name="Zhao S."/>
            <person name="Liu D."/>
            <person name="Wang J."/>
            <person name="Sun H."/>
            <person name="Zhang C."/>
            <person name="Fan H."/>
            <person name="Li D."/>
            <person name="Dong L."/>
            <person name="Tao Y."/>
            <person name="Gao C."/>
            <person name="Wu H."/>
            <person name="Li Y."/>
            <person name="Cui Y."/>
            <person name="Guo X."/>
            <person name="Zheng S."/>
            <person name="Wang B."/>
            <person name="Yu K."/>
            <person name="Liang Q."/>
            <person name="Yang W."/>
            <person name="Lou X."/>
            <person name="Chen J."/>
            <person name="Feng M."/>
            <person name="Jian J."/>
            <person name="Zhang X."/>
            <person name="Luo G."/>
            <person name="Jiang Y."/>
            <person name="Liu J."/>
            <person name="Wang Z."/>
            <person name="Sha Y."/>
            <person name="Zhang B."/>
            <person name="Wu H."/>
            <person name="Tang D."/>
            <person name="Shen Q."/>
            <person name="Xue P."/>
            <person name="Zou S."/>
            <person name="Wang X."/>
            <person name="Liu X."/>
            <person name="Wang F."/>
            <person name="Yang Y."/>
            <person name="An X."/>
            <person name="Dong Z."/>
            <person name="Zhang K."/>
            <person name="Zhang X."/>
            <person name="Luo M.C."/>
            <person name="Dvorak J."/>
            <person name="Tong Y."/>
            <person name="Wang J."/>
            <person name="Yang H."/>
            <person name="Li Z."/>
            <person name="Wang D."/>
            <person name="Zhang A."/>
            <person name="Wang J."/>
        </authorList>
    </citation>
    <scope>NUCLEOTIDE SEQUENCE</scope>
    <source>
        <strain evidence="3">cv. G1812</strain>
    </source>
</reference>
<protein>
    <submittedName>
        <fullName evidence="2">Uncharacterized protein</fullName>
    </submittedName>
</protein>
<dbReference type="Proteomes" id="UP000015106">
    <property type="component" value="Chromosome 5"/>
</dbReference>
<reference evidence="2" key="2">
    <citation type="submission" date="2018-03" db="EMBL/GenBank/DDBJ databases">
        <title>The Triticum urartu genome reveals the dynamic nature of wheat genome evolution.</title>
        <authorList>
            <person name="Ling H."/>
            <person name="Ma B."/>
            <person name="Shi X."/>
            <person name="Liu H."/>
            <person name="Dong L."/>
            <person name="Sun H."/>
            <person name="Cao Y."/>
            <person name="Gao Q."/>
            <person name="Zheng S."/>
            <person name="Li Y."/>
            <person name="Yu Y."/>
            <person name="Du H."/>
            <person name="Qi M."/>
            <person name="Li Y."/>
            <person name="Yu H."/>
            <person name="Cui Y."/>
            <person name="Wang N."/>
            <person name="Chen C."/>
            <person name="Wu H."/>
            <person name="Zhao Y."/>
            <person name="Zhang J."/>
            <person name="Li Y."/>
            <person name="Zhou W."/>
            <person name="Zhang B."/>
            <person name="Hu W."/>
            <person name="Eijk M."/>
            <person name="Tang J."/>
            <person name="Witsenboer H."/>
            <person name="Zhao S."/>
            <person name="Li Z."/>
            <person name="Zhang A."/>
            <person name="Wang D."/>
            <person name="Liang C."/>
        </authorList>
    </citation>
    <scope>NUCLEOTIDE SEQUENCE [LARGE SCALE GENOMIC DNA]</scope>
    <source>
        <strain evidence="2">cv. G1812</strain>
    </source>
</reference>
<dbReference type="Gramene" id="TuG1812G0500005146.01.T01">
    <property type="protein sequence ID" value="TuG1812G0500005146.01.T01"/>
    <property type="gene ID" value="TuG1812G0500005146.01"/>
</dbReference>
<feature type="region of interest" description="Disordered" evidence="1">
    <location>
        <begin position="194"/>
        <end position="254"/>
    </location>
</feature>
<feature type="compositionally biased region" description="Basic residues" evidence="1">
    <location>
        <begin position="208"/>
        <end position="219"/>
    </location>
</feature>
<evidence type="ECO:0000313" key="3">
    <source>
        <dbReference type="Proteomes" id="UP000015106"/>
    </source>
</evidence>
<dbReference type="AlphaFoldDB" id="A0A8R7QLH8"/>
<dbReference type="EnsemblPlants" id="TuG1812G0500005146.01.T01">
    <property type="protein sequence ID" value="TuG1812G0500005146.01.T01"/>
    <property type="gene ID" value="TuG1812G0500005146.01"/>
</dbReference>
<name>A0A8R7QLH8_TRIUA</name>